<accession>A0A100JIZ7</accession>
<evidence type="ECO:0000313" key="3">
    <source>
        <dbReference type="Proteomes" id="UP000067448"/>
    </source>
</evidence>
<comment type="caution">
    <text evidence="2">The sequence shown here is derived from an EMBL/GenBank/DDBJ whole genome shotgun (WGS) entry which is preliminary data.</text>
</comment>
<feature type="region of interest" description="Disordered" evidence="1">
    <location>
        <begin position="1"/>
        <end position="36"/>
    </location>
</feature>
<gene>
    <name evidence="2" type="ORF">SsS58_00762</name>
</gene>
<reference evidence="3" key="3">
    <citation type="submission" date="2016-02" db="EMBL/GenBank/DDBJ databases">
        <title>Draft genome of pathogenic Streptomyces sp. in Japan.</title>
        <authorList>
            <person name="Tomihama T."/>
            <person name="Ikenaga M."/>
            <person name="Sakai M."/>
            <person name="Okubo T."/>
            <person name="Ikeda S."/>
        </authorList>
    </citation>
    <scope>NUCLEOTIDE SEQUENCE [LARGE SCALE GENOMIC DNA]</scope>
    <source>
        <strain evidence="3">S58</strain>
    </source>
</reference>
<dbReference type="EMBL" id="BCMM01000002">
    <property type="protein sequence ID" value="GAQ60422.1"/>
    <property type="molecule type" value="Genomic_DNA"/>
</dbReference>
<evidence type="ECO:0000313" key="2">
    <source>
        <dbReference type="EMBL" id="GAQ60422.1"/>
    </source>
</evidence>
<name>A0A100JIZ7_STRSC</name>
<reference evidence="3" key="1">
    <citation type="submission" date="2015-11" db="EMBL/GenBank/DDBJ databases">
        <authorList>
            <consortium name="Cross-ministerial Strategic Innovation Promotion Program (SIP) consortium"/>
            <person name="Tomihama T."/>
            <person name="Ikenaga M."/>
            <person name="Sakai M."/>
            <person name="Okubo T."/>
            <person name="Ikeda S."/>
        </authorList>
    </citation>
    <scope>NUCLEOTIDE SEQUENCE [LARGE SCALE GENOMIC DNA]</scope>
    <source>
        <strain evidence="3">S58</strain>
    </source>
</reference>
<proteinExistence type="predicted"/>
<reference evidence="2 3" key="2">
    <citation type="journal article" date="2016" name="Genome Announc.">
        <title>Draft Genome Sequences of Streptomyces scabiei S58, Streptomyces turgidiscabies T45, and Streptomyces acidiscabies a10, the Pathogens of Potato Common Scab, Isolated in Japan.</title>
        <authorList>
            <person name="Tomihama T."/>
            <person name="Nishi Y."/>
            <person name="Sakai M."/>
            <person name="Ikenaga M."/>
            <person name="Okubo T."/>
            <person name="Ikeda S."/>
        </authorList>
    </citation>
    <scope>NUCLEOTIDE SEQUENCE [LARGE SCALE GENOMIC DNA]</scope>
    <source>
        <strain evidence="2 3">S58</strain>
    </source>
</reference>
<dbReference type="AlphaFoldDB" id="A0A100JIZ7"/>
<evidence type="ECO:0000256" key="1">
    <source>
        <dbReference type="SAM" id="MobiDB-lite"/>
    </source>
</evidence>
<dbReference type="Proteomes" id="UP000067448">
    <property type="component" value="Unassembled WGS sequence"/>
</dbReference>
<sequence length="98" mass="10357">MSGVIALGLDGSSESRAPRTGPLGRPGRTLSLSGRARQRPALAEVWPFTGEPIAPPGADRSASLLSESLITWAAITLMTRRIAPDLPQERTAGLPRSR</sequence>
<protein>
    <submittedName>
        <fullName evidence="2">Uncharacterized protein</fullName>
    </submittedName>
</protein>
<organism evidence="2 3">
    <name type="scientific">Streptomyces scabiei</name>
    <dbReference type="NCBI Taxonomy" id="1930"/>
    <lineage>
        <taxon>Bacteria</taxon>
        <taxon>Bacillati</taxon>
        <taxon>Actinomycetota</taxon>
        <taxon>Actinomycetes</taxon>
        <taxon>Kitasatosporales</taxon>
        <taxon>Streptomycetaceae</taxon>
        <taxon>Streptomyces</taxon>
    </lineage>
</organism>